<evidence type="ECO:0000313" key="3">
    <source>
        <dbReference type="EMBL" id="AWW32693.1"/>
    </source>
</evidence>
<dbReference type="Gene3D" id="2.60.40.1120">
    <property type="entry name" value="Carboxypeptidase-like, regulatory domain"/>
    <property type="match status" value="1"/>
</dbReference>
<dbReference type="Pfam" id="PF13715">
    <property type="entry name" value="CarbopepD_reg_2"/>
    <property type="match status" value="1"/>
</dbReference>
<dbReference type="SUPFAM" id="SSF49464">
    <property type="entry name" value="Carboxypeptidase regulatory domain-like"/>
    <property type="match status" value="1"/>
</dbReference>
<dbReference type="Gene3D" id="2.170.130.10">
    <property type="entry name" value="TonB-dependent receptor, plug domain"/>
    <property type="match status" value="1"/>
</dbReference>
<dbReference type="InterPro" id="IPR023996">
    <property type="entry name" value="TonB-dep_OMP_SusC/RagA"/>
</dbReference>
<dbReference type="InterPro" id="IPR037066">
    <property type="entry name" value="Plug_dom_sf"/>
</dbReference>
<keyword evidence="1" id="KW-0812">Transmembrane</keyword>
<dbReference type="NCBIfam" id="TIGR04057">
    <property type="entry name" value="SusC_RagA_signa"/>
    <property type="match status" value="1"/>
</dbReference>
<dbReference type="Proteomes" id="UP000248688">
    <property type="component" value="Chromosome"/>
</dbReference>
<gene>
    <name evidence="3" type="ORF">DN752_22515</name>
</gene>
<keyword evidence="4" id="KW-1185">Reference proteome</keyword>
<organism evidence="3 4">
    <name type="scientific">Echinicola strongylocentroti</name>
    <dbReference type="NCBI Taxonomy" id="1795355"/>
    <lineage>
        <taxon>Bacteria</taxon>
        <taxon>Pseudomonadati</taxon>
        <taxon>Bacteroidota</taxon>
        <taxon>Cytophagia</taxon>
        <taxon>Cytophagales</taxon>
        <taxon>Cyclobacteriaceae</taxon>
        <taxon>Echinicola</taxon>
    </lineage>
</organism>
<dbReference type="FunFam" id="2.170.130.10:FF:000003">
    <property type="entry name" value="SusC/RagA family TonB-linked outer membrane protein"/>
    <property type="match status" value="1"/>
</dbReference>
<dbReference type="EMBL" id="CP030041">
    <property type="protein sequence ID" value="AWW32693.1"/>
    <property type="molecule type" value="Genomic_DNA"/>
</dbReference>
<sequence length="1075" mass="120893">MKKNILHRSRYTSYAKGGYRMGCCFAVMISLVFLTPLLAYGAHEPRSSEAFQAPEINVTGTVYDEFDTPMIGVNILVKGTGNGTITDIDGNFSLTVAEDAVLVIRFIGYKSQEIPLAETNSSDLEITLEPDVANLEEVVVVGFGEQTKQTLVGAVGTVKGEDLQRVGSVNTVSEALQGAMPGLTAVNSGGKPGSDAAELFIRGRSSWNGDSQSPFTLVDGVERDINNLDPNEIESISILKDASATAVYGVRGANGVILITTKRGRAGKPTFNFTANMGVKEPTAKATNADYLTAMEMFNEAATNDNNWDQLIPESTMNAWRENWDQRGPYNPYFPDVDWYDELLGLGYQQNYNLNARGGTEFVKYFVSLGYRNDGDIFQTEEQPEYDPTFGVKRYNWRSNFDFTLTPSTELSVNFSGNYRTRSQPGYRIDGGGEDGFGQPQFFNNIYQAPNNVFPIQYPDGFYGDSPSGDHNIIMKANEGGQRTYNYYQGFYDAELKQDLDFITKGLKAKASVSYTSYSNYERYILRQGVGNVNMNVIRYYRQYDYANPITEGGETTYPLILEQRFPEANAQPGPVTSNLPSLFGYNRRLNYRFQMDYKRKFGDHTFSGSALMWRQIDTGRNGYPSKREEWVARANYYYKDRYLLEVNTTYSGSEKFAPGLRFGLFPSFATGWVISEEPWAKSLAGTWLDFLKVNYSYGIVGSDGGPRFQYAQTYNSGGNIRLGYDNITYYGPRYTEGTPANPNSTWETSTMQNLSFDLDILERLNVSVDFFKEDREGILMQRRTQPSWYGTSDVATGNIGASKNRGYEVEIGWKDNIGQDFKYYVNLNTSYAENRIVYRDDPRLMPDYLQEAGKPIGWQSRLVVGDYYQSLDDIYNGPTTANGADQGSLIAGDLMFVDYNGDGVTDSNDQVAMENVQYPWRTYGLNLGFTYKNFGMNALFYGVTDVGYNFPSLMYWDFNSGFVKAQPDVVSRWTPDNPEGADKPALHLSNNHNSSGSTLLYTDGSYIRLKNIEVNYRLSQAFVKRLGLKSFQVYANGNNLVTWTKLDKRIDPETTGTTTYPVVRRYNLGVRVSF</sequence>
<dbReference type="OrthoDB" id="9768177at2"/>
<dbReference type="AlphaFoldDB" id="A0A2Z4IQW8"/>
<keyword evidence="1" id="KW-1134">Transmembrane beta strand</keyword>
<evidence type="ECO:0000256" key="1">
    <source>
        <dbReference type="PROSITE-ProRule" id="PRU01360"/>
    </source>
</evidence>
<comment type="similarity">
    <text evidence="1">Belongs to the TonB-dependent receptor family.</text>
</comment>
<dbReference type="InterPro" id="IPR023997">
    <property type="entry name" value="TonB-dep_OMP_SusC/RagA_CS"/>
</dbReference>
<dbReference type="FunFam" id="2.60.40.1120:FF:000003">
    <property type="entry name" value="Outer membrane protein Omp121"/>
    <property type="match status" value="1"/>
</dbReference>
<keyword evidence="1" id="KW-0998">Cell outer membrane</keyword>
<dbReference type="PROSITE" id="PS52016">
    <property type="entry name" value="TONB_DEPENDENT_REC_3"/>
    <property type="match status" value="1"/>
</dbReference>
<reference evidence="3 4" key="1">
    <citation type="submission" date="2018-06" db="EMBL/GenBank/DDBJ databases">
        <title>Echinicola strongylocentroti sp. nov., isolated from a sea urchin Strongylocentrotus intermedius.</title>
        <authorList>
            <person name="Bae S.S."/>
        </authorList>
    </citation>
    <scope>NUCLEOTIDE SEQUENCE [LARGE SCALE GENOMIC DNA]</scope>
    <source>
        <strain evidence="3 4">MEBiC08714</strain>
    </source>
</reference>
<protein>
    <submittedName>
        <fullName evidence="3">TonB-dependent receptor</fullName>
    </submittedName>
</protein>
<name>A0A2Z4IQW8_9BACT</name>
<dbReference type="InterPro" id="IPR008969">
    <property type="entry name" value="CarboxyPept-like_regulatory"/>
</dbReference>
<evidence type="ECO:0000313" key="4">
    <source>
        <dbReference type="Proteomes" id="UP000248688"/>
    </source>
</evidence>
<dbReference type="SUPFAM" id="SSF56935">
    <property type="entry name" value="Porins"/>
    <property type="match status" value="1"/>
</dbReference>
<keyword evidence="1" id="KW-0813">Transport</keyword>
<evidence type="ECO:0000259" key="2">
    <source>
        <dbReference type="Pfam" id="PF07715"/>
    </source>
</evidence>
<keyword evidence="3" id="KW-0675">Receptor</keyword>
<dbReference type="InterPro" id="IPR012910">
    <property type="entry name" value="Plug_dom"/>
</dbReference>
<dbReference type="RefSeq" id="WP_112786065.1">
    <property type="nucleotide sequence ID" value="NZ_CP030041.1"/>
</dbReference>
<dbReference type="KEGG" id="est:DN752_22515"/>
<accession>A0A2Z4IQW8</accession>
<dbReference type="GO" id="GO:0009279">
    <property type="term" value="C:cell outer membrane"/>
    <property type="evidence" value="ECO:0007669"/>
    <property type="project" value="UniProtKB-SubCell"/>
</dbReference>
<dbReference type="Pfam" id="PF07715">
    <property type="entry name" value="Plug"/>
    <property type="match status" value="1"/>
</dbReference>
<proteinExistence type="inferred from homology"/>
<keyword evidence="1" id="KW-0472">Membrane</keyword>
<dbReference type="NCBIfam" id="TIGR04056">
    <property type="entry name" value="OMP_RagA_SusC"/>
    <property type="match status" value="1"/>
</dbReference>
<comment type="subcellular location">
    <subcellularLocation>
        <location evidence="1">Cell outer membrane</location>
        <topology evidence="1">Multi-pass membrane protein</topology>
    </subcellularLocation>
</comment>
<feature type="domain" description="TonB-dependent receptor plug" evidence="2">
    <location>
        <begin position="148"/>
        <end position="256"/>
    </location>
</feature>
<dbReference type="InterPro" id="IPR039426">
    <property type="entry name" value="TonB-dep_rcpt-like"/>
</dbReference>